<feature type="signal peptide" evidence="2">
    <location>
        <begin position="1"/>
        <end position="20"/>
    </location>
</feature>
<evidence type="ECO:0000256" key="1">
    <source>
        <dbReference type="SAM" id="MobiDB-lite"/>
    </source>
</evidence>
<dbReference type="OrthoDB" id="2138699at2"/>
<name>A0A5J5H7R5_9BACI</name>
<dbReference type="AlphaFoldDB" id="A0A5J5H7R5"/>
<feature type="chain" id="PRO_5039169563" evidence="2">
    <location>
        <begin position="21"/>
        <end position="417"/>
    </location>
</feature>
<keyword evidence="4" id="KW-1185">Reference proteome</keyword>
<dbReference type="Proteomes" id="UP000326671">
    <property type="component" value="Unassembled WGS sequence"/>
</dbReference>
<evidence type="ECO:0000313" key="3">
    <source>
        <dbReference type="EMBL" id="KAA9015988.1"/>
    </source>
</evidence>
<keyword evidence="2" id="KW-0732">Signal</keyword>
<sequence>MLKSKNLFWTIVISSSLLLAACGGNDEKASTTEEEPAKTETTEKADQEEKKNESDKKESAKDSGGVLNPFIAEESEGTVEVVYTNKEPNYIHDMNGFKVSVDEYQIVSLKDIHKDYTYVFDEQQEGYIITAKVTIDNTTDKPMYYTSIMNIEVANEFGIFPSQSRLFVKDEETVFSKKETDPGKYAAGEKVTGFVTFALTNEEYQSLATVNPKFVIEGGVADNDSFKGSFKGDAVFDFIYNDDQKGKLASQPDFYQDELLLRDMAEKKMIFERKDIGQTQVLGDVNITLDGIQYTEVIPTEAYKEAFADFGDSGIVAITMNLIIDNTSQESLSAYWTSGKLIVDDTRATYLSTGQLEPDGVDEIKPGEKGEKMIVFLLRKDEFGIYKKFDLELGPLRSMDNQDLAKGYTVTFELPRE</sequence>
<gene>
    <name evidence="3" type="ORF">F4V44_22285</name>
</gene>
<evidence type="ECO:0000256" key="2">
    <source>
        <dbReference type="SAM" id="SignalP"/>
    </source>
</evidence>
<dbReference type="RefSeq" id="WP_150442214.1">
    <property type="nucleotide sequence ID" value="NZ_VYKL01000039.1"/>
</dbReference>
<dbReference type="PROSITE" id="PS51257">
    <property type="entry name" value="PROKAR_LIPOPROTEIN"/>
    <property type="match status" value="1"/>
</dbReference>
<protein>
    <submittedName>
        <fullName evidence="3">DUF5068 domain-containing protein</fullName>
    </submittedName>
</protein>
<feature type="compositionally biased region" description="Basic and acidic residues" evidence="1">
    <location>
        <begin position="25"/>
        <end position="61"/>
    </location>
</feature>
<feature type="region of interest" description="Disordered" evidence="1">
    <location>
        <begin position="25"/>
        <end position="68"/>
    </location>
</feature>
<organism evidence="3 4">
    <name type="scientific">Niallia endozanthoxylica</name>
    <dbReference type="NCBI Taxonomy" id="2036016"/>
    <lineage>
        <taxon>Bacteria</taxon>
        <taxon>Bacillati</taxon>
        <taxon>Bacillota</taxon>
        <taxon>Bacilli</taxon>
        <taxon>Bacillales</taxon>
        <taxon>Bacillaceae</taxon>
        <taxon>Niallia</taxon>
    </lineage>
</organism>
<dbReference type="Gene3D" id="2.60.40.4170">
    <property type="match status" value="1"/>
</dbReference>
<dbReference type="InterPro" id="IPR031888">
    <property type="entry name" value="DUF5068"/>
</dbReference>
<accession>A0A5J5H7R5</accession>
<proteinExistence type="predicted"/>
<dbReference type="EMBL" id="VYKL01000039">
    <property type="protein sequence ID" value="KAA9015988.1"/>
    <property type="molecule type" value="Genomic_DNA"/>
</dbReference>
<dbReference type="Pfam" id="PF16781">
    <property type="entry name" value="DUF5068"/>
    <property type="match status" value="1"/>
</dbReference>
<evidence type="ECO:0000313" key="4">
    <source>
        <dbReference type="Proteomes" id="UP000326671"/>
    </source>
</evidence>
<reference evidence="3 4" key="1">
    <citation type="submission" date="2019-09" db="EMBL/GenBank/DDBJ databases">
        <title>Whole genome sequences of isolates from the Mars Exploration Rovers.</title>
        <authorList>
            <person name="Seuylemezian A."/>
            <person name="Vaishampayan P."/>
        </authorList>
    </citation>
    <scope>NUCLEOTIDE SEQUENCE [LARGE SCALE GENOMIC DNA]</scope>
    <source>
        <strain evidence="3 4">MER_TA_151</strain>
    </source>
</reference>
<comment type="caution">
    <text evidence="3">The sequence shown here is derived from an EMBL/GenBank/DDBJ whole genome shotgun (WGS) entry which is preliminary data.</text>
</comment>